<dbReference type="EMBL" id="WNWS01000344">
    <property type="protein sequence ID" value="KAE9970096.1"/>
    <property type="molecule type" value="Genomic_DNA"/>
</dbReference>
<evidence type="ECO:0000313" key="4">
    <source>
        <dbReference type="EMBL" id="KAE9989218.1"/>
    </source>
</evidence>
<dbReference type="Pfam" id="PF03992">
    <property type="entry name" value="ABM"/>
    <property type="match status" value="1"/>
</dbReference>
<evidence type="ECO:0000313" key="2">
    <source>
        <dbReference type="EMBL" id="KAE9967725.1"/>
    </source>
</evidence>
<evidence type="ECO:0000313" key="3">
    <source>
        <dbReference type="EMBL" id="KAE9970096.1"/>
    </source>
</evidence>
<sequence length="106" mass="12496">MSSQSTIHITFELPPKALPKFYKALKTLQEHVIAEPECVYFNCFELPKQPGKVRIVEIWSQDKKWRKEVQARKSYYEPFMRVVDALESKPKKVEALQAIEGFYFGR</sequence>
<dbReference type="AlphaFoldDB" id="A0A8H3VK92"/>
<comment type="caution">
    <text evidence="4">The sequence shown here is derived from an EMBL/GenBank/DDBJ whole genome shotgun (WGS) entry which is preliminary data.</text>
</comment>
<dbReference type="Gene3D" id="3.30.70.100">
    <property type="match status" value="1"/>
</dbReference>
<accession>A0A8H3VK92</accession>
<gene>
    <name evidence="2" type="ORF">BLS_006224</name>
    <name evidence="4" type="ORF">EG327_002955</name>
    <name evidence="3" type="ORF">EG328_006480</name>
</gene>
<dbReference type="EMBL" id="WNWR01000198">
    <property type="protein sequence ID" value="KAE9989218.1"/>
    <property type="molecule type" value="Genomic_DNA"/>
</dbReference>
<proteinExistence type="predicted"/>
<organism evidence="4 6">
    <name type="scientific">Venturia inaequalis</name>
    <name type="common">Apple scab fungus</name>
    <dbReference type="NCBI Taxonomy" id="5025"/>
    <lineage>
        <taxon>Eukaryota</taxon>
        <taxon>Fungi</taxon>
        <taxon>Dikarya</taxon>
        <taxon>Ascomycota</taxon>
        <taxon>Pezizomycotina</taxon>
        <taxon>Dothideomycetes</taxon>
        <taxon>Pleosporomycetidae</taxon>
        <taxon>Venturiales</taxon>
        <taxon>Venturiaceae</taxon>
        <taxon>Venturia</taxon>
    </lineage>
</organism>
<evidence type="ECO:0000259" key="1">
    <source>
        <dbReference type="Pfam" id="PF03992"/>
    </source>
</evidence>
<dbReference type="SUPFAM" id="SSF54909">
    <property type="entry name" value="Dimeric alpha+beta barrel"/>
    <property type="match status" value="1"/>
</dbReference>
<dbReference type="OrthoDB" id="4126315at2759"/>
<evidence type="ECO:0000313" key="5">
    <source>
        <dbReference type="Proteomes" id="UP000447873"/>
    </source>
</evidence>
<name>A0A8H3VK92_VENIN</name>
<protein>
    <recommendedName>
        <fullName evidence="1">ABM domain-containing protein</fullName>
    </recommendedName>
</protein>
<dbReference type="InterPro" id="IPR007138">
    <property type="entry name" value="ABM_dom"/>
</dbReference>
<keyword evidence="6" id="KW-1185">Reference proteome</keyword>
<dbReference type="Proteomes" id="UP000490939">
    <property type="component" value="Unassembled WGS sequence"/>
</dbReference>
<feature type="domain" description="ABM" evidence="1">
    <location>
        <begin position="6"/>
        <end position="65"/>
    </location>
</feature>
<evidence type="ECO:0000313" key="6">
    <source>
        <dbReference type="Proteomes" id="UP000490939"/>
    </source>
</evidence>
<dbReference type="Proteomes" id="UP000447873">
    <property type="component" value="Unassembled WGS sequence"/>
</dbReference>
<dbReference type="InterPro" id="IPR011008">
    <property type="entry name" value="Dimeric_a/b-barrel"/>
</dbReference>
<dbReference type="EMBL" id="WNWQ01000451">
    <property type="protein sequence ID" value="KAE9967725.1"/>
    <property type="molecule type" value="Genomic_DNA"/>
</dbReference>
<dbReference type="Proteomes" id="UP000433883">
    <property type="component" value="Unassembled WGS sequence"/>
</dbReference>
<reference evidence="4 6" key="1">
    <citation type="submission" date="2019-07" db="EMBL/GenBank/DDBJ databases">
        <title>Venturia inaequalis Genome Resource.</title>
        <authorList>
            <person name="Lichtner F.J."/>
        </authorList>
    </citation>
    <scope>NUCLEOTIDE SEQUENCE [LARGE SCALE GENOMIC DNA]</scope>
    <source>
        <strain evidence="3 5">120213</strain>
        <strain evidence="2">Bline_iso_100314</strain>
        <strain evidence="4 6">DMI_063113</strain>
    </source>
</reference>